<organism evidence="2">
    <name type="scientific">Deinococcus sonorensis KR-87</name>
    <dbReference type="NCBI Taxonomy" id="694439"/>
    <lineage>
        <taxon>Bacteria</taxon>
        <taxon>Thermotogati</taxon>
        <taxon>Deinococcota</taxon>
        <taxon>Deinococci</taxon>
        <taxon>Deinococcales</taxon>
        <taxon>Deinococcaceae</taxon>
        <taxon>Deinococcus</taxon>
    </lineage>
</organism>
<dbReference type="Pfam" id="PF01636">
    <property type="entry name" value="APH"/>
    <property type="match status" value="1"/>
</dbReference>
<dbReference type="InterPro" id="IPR051678">
    <property type="entry name" value="AGP_Transferase"/>
</dbReference>
<dbReference type="Gene3D" id="3.90.1200.10">
    <property type="match status" value="1"/>
</dbReference>
<accession>A0AAU7UGW4</accession>
<feature type="domain" description="Aminoglycoside phosphotransferase" evidence="1">
    <location>
        <begin position="33"/>
        <end position="247"/>
    </location>
</feature>
<proteinExistence type="predicted"/>
<dbReference type="RefSeq" id="WP_350245480.1">
    <property type="nucleotide sequence ID" value="NZ_CP158300.1"/>
</dbReference>
<dbReference type="InterPro" id="IPR011009">
    <property type="entry name" value="Kinase-like_dom_sf"/>
</dbReference>
<evidence type="ECO:0000259" key="1">
    <source>
        <dbReference type="Pfam" id="PF01636"/>
    </source>
</evidence>
<protein>
    <submittedName>
        <fullName evidence="2">Phosphotransferase</fullName>
    </submittedName>
</protein>
<dbReference type="EMBL" id="CP158300">
    <property type="protein sequence ID" value="XBV87330.1"/>
    <property type="molecule type" value="Genomic_DNA"/>
</dbReference>
<dbReference type="PANTHER" id="PTHR21310">
    <property type="entry name" value="AMINOGLYCOSIDE PHOSPHOTRANSFERASE-RELATED-RELATED"/>
    <property type="match status" value="1"/>
</dbReference>
<dbReference type="SUPFAM" id="SSF56112">
    <property type="entry name" value="Protein kinase-like (PK-like)"/>
    <property type="match status" value="1"/>
</dbReference>
<name>A0AAU7UGW4_9DEIO</name>
<sequence>MEPPRPYAVSLTLADLPDEVRAMLAADTPLQEPPRQGRTSRVAFALDASGRPVVLKRSVGPHLEVIRREHRALCAVHPLGVPAPEPLLFLERAASAGLEGWLMTRRLPGITLEAALGAELDRAGRTALLTNFGAHLARLHATPPPPGLGGHDCLETVLASARRLNPAADVARFDPRRNRPPAPVALAFIHGDLFLVNVMTEGGRVTGLIDWSFAEVGDPRSDVAVAMHGLTRADQAAFAEGYGPAGRLTPAEAAYFVELALLF</sequence>
<geneLocation type="plasmid" evidence="2">
    <name>pDson02</name>
</geneLocation>
<evidence type="ECO:0000313" key="2">
    <source>
        <dbReference type="EMBL" id="XBV87330.1"/>
    </source>
</evidence>
<dbReference type="InterPro" id="IPR002575">
    <property type="entry name" value="Aminoglycoside_PTrfase"/>
</dbReference>
<keyword evidence="2" id="KW-0614">Plasmid</keyword>
<dbReference type="AlphaFoldDB" id="A0AAU7UGW4"/>
<reference evidence="2" key="1">
    <citation type="submission" date="2024-06" db="EMBL/GenBank/DDBJ databases">
        <title>Draft Genome Sequence of Deinococcus sonorensis Type Strain KR-87, a Biofilm Producing Representative of the Genus Deinococcus.</title>
        <authorList>
            <person name="Boren L.S."/>
            <person name="Grosso R.A."/>
            <person name="Hugenberg-Cox A.N."/>
            <person name="Hill J.T.E."/>
            <person name="Albert C.M."/>
            <person name="Tuohy J.M."/>
        </authorList>
    </citation>
    <scope>NUCLEOTIDE SEQUENCE</scope>
    <source>
        <strain evidence="2">KR-87</strain>
        <plasmid evidence="2">pDson02</plasmid>
    </source>
</reference>
<gene>
    <name evidence="2" type="ORF">ABOD76_21800</name>
</gene>
<dbReference type="KEGG" id="dsc:ABOD76_21800"/>